<dbReference type="EMBL" id="JACCCV010000002">
    <property type="protein sequence ID" value="NYF53553.1"/>
    <property type="molecule type" value="Genomic_DNA"/>
</dbReference>
<proteinExistence type="predicted"/>
<protein>
    <submittedName>
        <fullName evidence="2">Putative membrane protein</fullName>
    </submittedName>
</protein>
<dbReference type="Proteomes" id="UP000534186">
    <property type="component" value="Unassembled WGS sequence"/>
</dbReference>
<accession>A0A7Y9NQ73</accession>
<reference evidence="2 3" key="1">
    <citation type="submission" date="2020-07" db="EMBL/GenBank/DDBJ databases">
        <title>Genomic Encyclopedia of Type Strains, Phase IV (KMG-V): Genome sequencing to study the core and pangenomes of soil and plant-associated prokaryotes.</title>
        <authorList>
            <person name="Whitman W."/>
        </authorList>
    </citation>
    <scope>NUCLEOTIDE SEQUENCE [LARGE SCALE GENOMIC DNA]</scope>
    <source>
        <strain evidence="2 3">M8UP30</strain>
    </source>
</reference>
<comment type="caution">
    <text evidence="2">The sequence shown here is derived from an EMBL/GenBank/DDBJ whole genome shotgun (WGS) entry which is preliminary data.</text>
</comment>
<feature type="transmembrane region" description="Helical" evidence="1">
    <location>
        <begin position="90"/>
        <end position="109"/>
    </location>
</feature>
<keyword evidence="1" id="KW-0472">Membrane</keyword>
<keyword evidence="1" id="KW-1133">Transmembrane helix</keyword>
<name>A0A7Y9NQ73_9BACT</name>
<gene>
    <name evidence="2" type="ORF">HDF12_003952</name>
</gene>
<feature type="transmembrane region" description="Helical" evidence="1">
    <location>
        <begin position="59"/>
        <end position="78"/>
    </location>
</feature>
<evidence type="ECO:0000313" key="2">
    <source>
        <dbReference type="EMBL" id="NYF53553.1"/>
    </source>
</evidence>
<keyword evidence="1" id="KW-0812">Transmembrane</keyword>
<evidence type="ECO:0000256" key="1">
    <source>
        <dbReference type="SAM" id="Phobius"/>
    </source>
</evidence>
<organism evidence="2 3">
    <name type="scientific">Tunturiibacter lichenicola</name>
    <dbReference type="NCBI Taxonomy" id="2051959"/>
    <lineage>
        <taxon>Bacteria</taxon>
        <taxon>Pseudomonadati</taxon>
        <taxon>Acidobacteriota</taxon>
        <taxon>Terriglobia</taxon>
        <taxon>Terriglobales</taxon>
        <taxon>Acidobacteriaceae</taxon>
        <taxon>Tunturiibacter</taxon>
    </lineage>
</organism>
<dbReference type="AlphaFoldDB" id="A0A7Y9NQ73"/>
<evidence type="ECO:0000313" key="3">
    <source>
        <dbReference type="Proteomes" id="UP000534186"/>
    </source>
</evidence>
<sequence>MSSGTHLQRWILGLFAAIFALYCDKASLGNSKGHYQEVLWNLVLVGEFLIELRPTLRRARAAFLALALFGFYCLFMYLKRDAFPLDSSLILIFCALVECVILMFVYLRLCQSIDPQGPFGLTSAKKEARKNRAVRLG</sequence>